<evidence type="ECO:0000313" key="2">
    <source>
        <dbReference type="EMBL" id="KZX21056.1"/>
    </source>
</evidence>
<accession>A0A166HRL0</accession>
<evidence type="ECO:0000256" key="1">
    <source>
        <dbReference type="SAM" id="MobiDB-lite"/>
    </source>
</evidence>
<gene>
    <name evidence="2" type="ORF">ACH61_01841</name>
</gene>
<feature type="region of interest" description="Disordered" evidence="1">
    <location>
        <begin position="249"/>
        <end position="283"/>
    </location>
</feature>
<dbReference type="AlphaFoldDB" id="A0A166HRL0"/>
<protein>
    <submittedName>
        <fullName evidence="2">Uncharacterized protein</fullName>
    </submittedName>
</protein>
<proteinExistence type="predicted"/>
<keyword evidence="3" id="KW-1185">Reference proteome</keyword>
<dbReference type="EMBL" id="LIIN01000057">
    <property type="protein sequence ID" value="KZX21056.1"/>
    <property type="molecule type" value="Genomic_DNA"/>
</dbReference>
<sequence length="283" mass="30073">MPRAQERQRLGSDESVSAGVEVEAGVLVLDRRGDADVDSADRVRHLDDPLELDQSGIGDVESGELLDRLHRAGQPAGLERGVDLGRVHRRRDGSGGRIGARRDRHVEVAREADHLDGRVIGRDVHQHRDVVEVLGAVSVRTRGRSVGAVAAREQDVHAPLDRADLGRGVTGVDAEIDGGARAARDHRDRDGDDADGAEDPDAHAGRDDPGDEAHSALASQPAVPGSGGPRGRAIAHRVVLSLGFGARVAPESAHEGESTSCTARPRLSRRIRPSRSAGRRSGR</sequence>
<dbReference type="Proteomes" id="UP000076717">
    <property type="component" value="Unassembled WGS sequence"/>
</dbReference>
<reference evidence="2 3" key="1">
    <citation type="submission" date="2015-08" db="EMBL/GenBank/DDBJ databases">
        <title>Draft Genome Sequence of Rathayibacter sp. Strain VKM Ac-2596 Isolated from Leaf Gall Induced by Plant-Parasitic Nematodes.</title>
        <authorList>
            <person name="Vasilenko O.V."/>
            <person name="Starodumova I.P."/>
            <person name="Tarlachkov S.V."/>
            <person name="Dorofeeva L.V."/>
            <person name="Evtushenko L.I."/>
        </authorList>
    </citation>
    <scope>NUCLEOTIDE SEQUENCE [LARGE SCALE GENOMIC DNA]</scope>
    <source>
        <strain evidence="2 3">VKM Ac-2596</strain>
    </source>
</reference>
<organism evidence="2 3">
    <name type="scientific">Rathayibacter tanaceti</name>
    <dbReference type="NCBI Taxonomy" id="1671680"/>
    <lineage>
        <taxon>Bacteria</taxon>
        <taxon>Bacillati</taxon>
        <taxon>Actinomycetota</taxon>
        <taxon>Actinomycetes</taxon>
        <taxon>Micrococcales</taxon>
        <taxon>Microbacteriaceae</taxon>
        <taxon>Rathayibacter</taxon>
    </lineage>
</organism>
<feature type="compositionally biased region" description="Basic and acidic residues" evidence="1">
    <location>
        <begin position="200"/>
        <end position="214"/>
    </location>
</feature>
<feature type="compositionally biased region" description="Basic residues" evidence="1">
    <location>
        <begin position="266"/>
        <end position="283"/>
    </location>
</feature>
<feature type="region of interest" description="Disordered" evidence="1">
    <location>
        <begin position="169"/>
        <end position="231"/>
    </location>
</feature>
<comment type="caution">
    <text evidence="2">The sequence shown here is derived from an EMBL/GenBank/DDBJ whole genome shotgun (WGS) entry which is preliminary data.</text>
</comment>
<evidence type="ECO:0000313" key="3">
    <source>
        <dbReference type="Proteomes" id="UP000076717"/>
    </source>
</evidence>
<name>A0A166HRL0_9MICO</name>